<evidence type="ECO:0000313" key="2">
    <source>
        <dbReference type="Proteomes" id="UP000198795"/>
    </source>
</evidence>
<gene>
    <name evidence="1" type="ORF">SAMN04488061_1839</name>
</gene>
<evidence type="ECO:0000313" key="1">
    <source>
        <dbReference type="EMBL" id="SDO85966.1"/>
    </source>
</evidence>
<protein>
    <submittedName>
        <fullName evidence="1">Cellulose biosynthesis protein BcsS</fullName>
    </submittedName>
</protein>
<dbReference type="EMBL" id="FNJC01000002">
    <property type="protein sequence ID" value="SDO85966.1"/>
    <property type="molecule type" value="Genomic_DNA"/>
</dbReference>
<dbReference type="InterPro" id="IPR031485">
    <property type="entry name" value="CBP_BcsS"/>
</dbReference>
<comment type="caution">
    <text evidence="1">The sequence shown here is derived from an EMBL/GenBank/DDBJ whole genome shotgun (WGS) entry which is preliminary data.</text>
</comment>
<accession>A0A1H0N0C0</accession>
<reference evidence="1 2" key="1">
    <citation type="submission" date="2016-10" db="EMBL/GenBank/DDBJ databases">
        <authorList>
            <person name="Varghese N."/>
            <person name="Submissions S."/>
        </authorList>
    </citation>
    <scope>NUCLEOTIDE SEQUENCE [LARGE SCALE GENOMIC DNA]</scope>
    <source>
        <strain evidence="1 2">CGMCC 1.6497</strain>
    </source>
</reference>
<dbReference type="Pfam" id="PF17036">
    <property type="entry name" value="CBP_BcsS"/>
    <property type="match status" value="1"/>
</dbReference>
<organism evidence="1 2">
    <name type="scientific">Filomicrobium insigne</name>
    <dbReference type="NCBI Taxonomy" id="418854"/>
    <lineage>
        <taxon>Bacteria</taxon>
        <taxon>Pseudomonadati</taxon>
        <taxon>Pseudomonadota</taxon>
        <taxon>Alphaproteobacteria</taxon>
        <taxon>Hyphomicrobiales</taxon>
        <taxon>Hyphomicrobiaceae</taxon>
        <taxon>Filomicrobium</taxon>
    </lineage>
</organism>
<dbReference type="Proteomes" id="UP000198795">
    <property type="component" value="Unassembled WGS sequence"/>
</dbReference>
<name>A0A1H0N0C0_9HYPH</name>
<sequence length="325" mass="35907">MFPIAAPCFPRRKNPLYLCIFMLSFVFLKQVENIISARAQACLYPKALVALALIISAQPVAANDGNTPTRHYETWVGADTAKNVWLLYSGTTASPFGHIYEDGLRLRFVGGYGQYTYGGKRPELNPAYTGFGAEPWLITPYKTFKARVQFAEALIGYQLRTGELTTKAFVGISAIDHDIRPGDYAILPDANGKPQKYSFNFASGLDVGVKIALELWLNLGADAYASLDLAWSDAHLTRSARARIGHYLFDGLSAGLEANFNLDRNGEVRLKDEEFVTDAPIDYARFGMFARYNWDGGEISASAGLLGDFTQNQSAYGTVNWVTQF</sequence>
<keyword evidence="2" id="KW-1185">Reference proteome</keyword>
<proteinExistence type="predicted"/>